<evidence type="ECO:0000259" key="1">
    <source>
        <dbReference type="Pfam" id="PF01841"/>
    </source>
</evidence>
<dbReference type="Pfam" id="PF01841">
    <property type="entry name" value="Transglut_core"/>
    <property type="match status" value="1"/>
</dbReference>
<comment type="caution">
    <text evidence="2">The sequence shown here is derived from an EMBL/GenBank/DDBJ whole genome shotgun (WGS) entry which is preliminary data.</text>
</comment>
<evidence type="ECO:0000313" key="2">
    <source>
        <dbReference type="EMBL" id="HGE99421.1"/>
    </source>
</evidence>
<dbReference type="Gene3D" id="3.10.620.30">
    <property type="match status" value="1"/>
</dbReference>
<proteinExistence type="predicted"/>
<accession>A0A7C3UWV6</accession>
<dbReference type="InterPro" id="IPR038765">
    <property type="entry name" value="Papain-like_cys_pep_sf"/>
</dbReference>
<feature type="domain" description="Transglutaminase-like" evidence="1">
    <location>
        <begin position="246"/>
        <end position="327"/>
    </location>
</feature>
<sequence length="651" mass="75574">MKRIATFFLFVFSLWAQWELIDSVKIRTIIPEKGRVYIKFDDPIETLTVFLPYDSLTDLAKAAVRRSPSWLAPDLAENLRRLSREKQDLYANLILSSSHPFVDEISFQVAHISPHILSADNFYPQLLIENVTYLYRIDSLLDYVRIIDYGEPSSETAYYSTVLYRIVSERGDTMEILSPKEIYYWFILHPKISREICTYVDSLTGEPLPPPRGKFWRGYLFYHADPGYPPLSEYLLPVRTLWNSLRNDTANNGAIGAITNWLRRVMEFRPPQRRTYQPVQIYTQHHGTCTEWGILTPAVARAALIPSVQTRAYGNNHCWNEFYERSWHQWEPVNKMINDTTRYDPVWWNLAAGCNWRGDGFWWTVTERYTPYCTLTVRVFDRDSLPVDGARVVIAGGPQPVNWFCAFAYTDQNGEAQFTLGDTNSYDCAIESDLGNIPFTRIIERARANTHYQCEFNLSGMMPTLSILPDTFPQNPLNRYKVEISSQSQGEILFGMHPDDGSLFRERKGLGNFDFFISDSVNFSRYLQNEDFRALLFTKEINQLETSFVFPTEQPYYLVFANDERIGNGIDLSFSVKLYKALSGLREKKRNQRGKGTFLSPEEVHFGKEAKIYNPLGKMIKDKSQIPPGIYFIEEGNGRIKRIILCTRRKR</sequence>
<protein>
    <submittedName>
        <fullName evidence="2">Transglutaminase domain-containing protein</fullName>
    </submittedName>
</protein>
<name>A0A7C3UWV6_UNCW3</name>
<dbReference type="AlphaFoldDB" id="A0A7C3UWV6"/>
<dbReference type="InterPro" id="IPR002931">
    <property type="entry name" value="Transglutaminase-like"/>
</dbReference>
<reference evidence="2" key="1">
    <citation type="journal article" date="2020" name="mSystems">
        <title>Genome- and Community-Level Interaction Insights into Carbon Utilization and Element Cycling Functions of Hydrothermarchaeota in Hydrothermal Sediment.</title>
        <authorList>
            <person name="Zhou Z."/>
            <person name="Liu Y."/>
            <person name="Xu W."/>
            <person name="Pan J."/>
            <person name="Luo Z.H."/>
            <person name="Li M."/>
        </authorList>
    </citation>
    <scope>NUCLEOTIDE SEQUENCE [LARGE SCALE GENOMIC DNA]</scope>
    <source>
        <strain evidence="2">SpSt-906</strain>
    </source>
</reference>
<dbReference type="SUPFAM" id="SSF54001">
    <property type="entry name" value="Cysteine proteinases"/>
    <property type="match status" value="1"/>
</dbReference>
<organism evidence="2">
    <name type="scientific">candidate division WOR-3 bacterium</name>
    <dbReference type="NCBI Taxonomy" id="2052148"/>
    <lineage>
        <taxon>Bacteria</taxon>
        <taxon>Bacteria division WOR-3</taxon>
    </lineage>
</organism>
<dbReference type="EMBL" id="DTMQ01000035">
    <property type="protein sequence ID" value="HGE99421.1"/>
    <property type="molecule type" value="Genomic_DNA"/>
</dbReference>
<gene>
    <name evidence="2" type="ORF">ENX07_05050</name>
</gene>